<accession>A0A0K6S957</accession>
<dbReference type="VEuPathDB" id="CryptoDB:Cvel_27780"/>
<dbReference type="PhylomeDB" id="A0A0K6S957"/>
<dbReference type="InterPro" id="IPR053205">
    <property type="entry name" value="GHMP_kinase_L-arabinokinase"/>
</dbReference>
<dbReference type="PANTHER" id="PTHR38134:SF2">
    <property type="entry name" value="GALACTOKINASE"/>
    <property type="match status" value="1"/>
</dbReference>
<sequence length="431" mass="47059">MKAVYYVSGHGFGHASRSAEVGRHLAQQGGFSLVFRTQAAEKIFSETLESYQIPFEYSRLDHPVDVGAVQPSPFIVDAGETLKAYVEKIYSRFDELLQVEEKYLRESGASIVLSDASGLPLEAAKKVGIPSVVVSNFLWSSIYQHILELYYGPDGQFDDSSRQALEKTVGVSSETELRESLKRLEKAYANADLLISLPGLTPNREIPPSKMLDAGWVYRPLRQPREKLRPRLFEALRMHKGQKTFASAESIAPPSRLILVTFGGQTTGDEPLVTADNEALRAQGAAVIWGGRPPEGSSEEADGLGGSEVYLWHLRPGDVSEYMPDVVASVDVVVGKIGYGTLSECRAARVPLLFARRECFVEDECLAAAASESGLVRQAEVQKLRSGDWLESALQLAEEGDGIRLDDAKRVPPSEEVGKNIASACKGLIDG</sequence>
<dbReference type="SUPFAM" id="SSF53756">
    <property type="entry name" value="UDP-Glycosyltransferase/glycogen phosphorylase"/>
    <property type="match status" value="1"/>
</dbReference>
<dbReference type="Gene3D" id="3.40.50.2000">
    <property type="entry name" value="Glycogen Phosphorylase B"/>
    <property type="match status" value="1"/>
</dbReference>
<dbReference type="PANTHER" id="PTHR38134">
    <property type="entry name" value="SLR1395 PROTEIN"/>
    <property type="match status" value="1"/>
</dbReference>
<evidence type="ECO:0000313" key="1">
    <source>
        <dbReference type="EMBL" id="CUC10142.1"/>
    </source>
</evidence>
<evidence type="ECO:0008006" key="2">
    <source>
        <dbReference type="Google" id="ProtNLM"/>
    </source>
</evidence>
<gene>
    <name evidence="1" type="ORF">Cvel_27780.t2.CR2</name>
</gene>
<dbReference type="AlphaFoldDB" id="A0A0K6S957"/>
<name>A0A0K6S957_9ALVE</name>
<dbReference type="EMBL" id="CDMZ01002762">
    <property type="protein sequence ID" value="CUC10142.1"/>
    <property type="molecule type" value="Genomic_DNA"/>
</dbReference>
<organism evidence="1">
    <name type="scientific">Chromera velia CCMP2878</name>
    <dbReference type="NCBI Taxonomy" id="1169474"/>
    <lineage>
        <taxon>Eukaryota</taxon>
        <taxon>Sar</taxon>
        <taxon>Alveolata</taxon>
        <taxon>Colpodellida</taxon>
        <taxon>Chromeraceae</taxon>
        <taxon>Chromera</taxon>
    </lineage>
</organism>
<proteinExistence type="predicted"/>
<protein>
    <recommendedName>
        <fullName evidence="2">Glycosyl transferase family 28 C-terminal domain-containing protein</fullName>
    </recommendedName>
</protein>
<reference evidence="1" key="1">
    <citation type="submission" date="2014-11" db="EMBL/GenBank/DDBJ databases">
        <title>Molecular phylogeny of cliff fern family Woodsiaceae with morphological implications.</title>
        <authorList>
            <person name="Shao Y.-Z."/>
            <person name="Wei R."/>
            <person name="Zhang X.-C."/>
        </authorList>
    </citation>
    <scope>NUCLEOTIDE SEQUENCE</scope>
</reference>